<dbReference type="InterPro" id="IPR015943">
    <property type="entry name" value="WD40/YVTN_repeat-like_dom_sf"/>
</dbReference>
<proteinExistence type="predicted"/>
<dbReference type="EMBL" id="JACHFM010000007">
    <property type="protein sequence ID" value="MBB5224392.1"/>
    <property type="molecule type" value="Genomic_DNA"/>
</dbReference>
<evidence type="ECO:0000313" key="2">
    <source>
        <dbReference type="EMBL" id="MBB5224392.1"/>
    </source>
</evidence>
<dbReference type="Gene3D" id="2.130.10.10">
    <property type="entry name" value="YVTN repeat-like/Quinoprotein amine dehydrogenase"/>
    <property type="match status" value="3"/>
</dbReference>
<name>A0A840SZA7_9RHOB</name>
<protein>
    <submittedName>
        <fullName evidence="2">Uncharacterized protein</fullName>
    </submittedName>
</protein>
<evidence type="ECO:0000256" key="1">
    <source>
        <dbReference type="SAM" id="MobiDB-lite"/>
    </source>
</evidence>
<sequence>MDQSPDTSATVPVGTTSVSVPAGTSASVPVGTGDDIVSIDELRAGFGVVVSGRDAAGQQVSRFRADADAVAPPSVLLAPALQGAPKVGVALSLLPGSWRGAPVLGLAWLRDGVAIAGATGLSYQPVAADDRRLLSVRVSAANALGTVVAETPALSVTRVAPVAARGLADVATDLGGAAASVPAAAAFDGAGLTFSVSGAGVRIDSATGVVTISTATLLTRERITVTATNSGGSATGDFFLTVRPSLPVVQTAPALSGTGRIGAPVGVSPGVWSGAPGFTYQWLRGGVAIAGATGTSYTPVAADDRKELTVRVTATNPGGSAVAVTPGLAISRTPPVAVTALGDVTTYRGAPALVLDASRAFSGEGLGFAIAVTGVSAAQAAGVTVQAATGRVSVATTAALAGATVRVTATNSGGSAVTSFRATVTAQPANVLPFLLTLPLLAGSAKIGSAMTAGTGSWGGYPAPTAPRQWLRDGVAIPGATGASYTLTPQDDQRSICCRVTARNVVGSVVATTATVVPTYVAPTAKGLLAEEIFDAGTGPQPVPTAGDFTGEALAFAVDPAASTAGVTIDAGSGVATIPTTAALALTVAVTATNSGGAATSRFPVTVEAEDDAPFPLEIEDMEVLRSEFRPTDQSVWFSPVVRFPGLAAEAVAAIEWTTATGETVADSQYEVVARIGTTDTHALFMRDAGRNAPGAQPRVDYSVWRLDETNRRKALRFRWQRVADGAWSAPSAAVEVPEASATGDPLWVPLVARNKAQFEAGQVGGPGMQFLRDFATTPANPNLILCPMDQNFPWASDDFGASLYTPNWNGLWVGRSGVSAWIDPEDANRQILMYSAASQAIDPAFDAFSGVYLSTDGGVSCTHVLSMPLLQGTTSSRHNMRLVTHVPGGTPATRTLYALHNARADSKEPTIGMLQLWRSQNGGATWAKLGGELDAATYAKGKNGAYGIAAAPNGDLYLWTETGAWRSAAGAAVGTTWTKLSSLPAGKTVHMIDAAAGNGVVWAAVEDSGLYTATDGVRFTRNAGLGVYRAMTFAISPADRNCIVVSGNGSPPRYTRDGGRTWRETVTNPALGQEDNFSHKMGSGDHYGLVGKPDDPQVFFAQRGQHLGISRDGGATFDWTGKFFDGSHTRDIGFHPSDWRVFAQAQQDRSLVYTATAGDYWLNDLIGGPQDPVSMPGGQIAAAIDNGQHISGGGTVLHPSGRILTLQGNVSGKRVPCLMQPRGNDPMGEILVVTDAVSTLSSVAQLDPHDPNTAFLGNFRADNLDAPELAGIGFTRFAYGFLGATGAGGTTAIFGTSKDKTDKVIRRSVNRGTGWTGWATASASFRPVDQTPAITVCPHHPARVYAVSAGAKVVRIEGVTNPTETMIFDARDFVAPGHPKYAVNSIAVDPRNEDLLYVSLFMWGTPNVFRSTDRGASWTDISRNVPSLDGEIFIHPLTSDVFFGSSHGTHVLPPPAGIRAGLAPGTSVYDRTRAFNAR</sequence>
<dbReference type="SUPFAM" id="SSF110296">
    <property type="entry name" value="Oligoxyloglucan reducing end-specific cellobiohydrolase"/>
    <property type="match status" value="2"/>
</dbReference>
<reference evidence="2 3" key="1">
    <citation type="submission" date="2020-08" db="EMBL/GenBank/DDBJ databases">
        <title>Genomic Encyclopedia of Type Strains, Phase IV (KMG-IV): sequencing the most valuable type-strain genomes for metagenomic binning, comparative biology and taxonomic classification.</title>
        <authorList>
            <person name="Goeker M."/>
        </authorList>
    </citation>
    <scope>NUCLEOTIDE SEQUENCE [LARGE SCALE GENOMIC DNA]</scope>
    <source>
        <strain evidence="2 3">DSM 101730</strain>
    </source>
</reference>
<accession>A0A840SZA7</accession>
<feature type="compositionally biased region" description="Low complexity" evidence="1">
    <location>
        <begin position="7"/>
        <end position="22"/>
    </location>
</feature>
<dbReference type="Gene3D" id="2.60.40.2700">
    <property type="match status" value="3"/>
</dbReference>
<evidence type="ECO:0000313" key="3">
    <source>
        <dbReference type="Proteomes" id="UP000549457"/>
    </source>
</evidence>
<comment type="caution">
    <text evidence="2">The sequence shown here is derived from an EMBL/GenBank/DDBJ whole genome shotgun (WGS) entry which is preliminary data.</text>
</comment>
<dbReference type="RefSeq" id="WP_184155016.1">
    <property type="nucleotide sequence ID" value="NZ_JACHFM010000007.1"/>
</dbReference>
<keyword evidence="3" id="KW-1185">Reference proteome</keyword>
<gene>
    <name evidence="2" type="ORF">HNP73_004362</name>
</gene>
<organism evidence="2 3">
    <name type="scientific">Amaricoccus macauensis</name>
    <dbReference type="NCBI Taxonomy" id="57001"/>
    <lineage>
        <taxon>Bacteria</taxon>
        <taxon>Pseudomonadati</taxon>
        <taxon>Pseudomonadota</taxon>
        <taxon>Alphaproteobacteria</taxon>
        <taxon>Rhodobacterales</taxon>
        <taxon>Paracoccaceae</taxon>
        <taxon>Amaricoccus</taxon>
    </lineage>
</organism>
<feature type="region of interest" description="Disordered" evidence="1">
    <location>
        <begin position="1"/>
        <end position="26"/>
    </location>
</feature>
<dbReference type="Proteomes" id="UP000549457">
    <property type="component" value="Unassembled WGS sequence"/>
</dbReference>
<dbReference type="CDD" id="cd15482">
    <property type="entry name" value="Sialidase_non-viral"/>
    <property type="match status" value="1"/>
</dbReference>